<organism evidence="9 10">
    <name type="scientific">Pseudocercospora fuligena</name>
    <dbReference type="NCBI Taxonomy" id="685502"/>
    <lineage>
        <taxon>Eukaryota</taxon>
        <taxon>Fungi</taxon>
        <taxon>Dikarya</taxon>
        <taxon>Ascomycota</taxon>
        <taxon>Pezizomycotina</taxon>
        <taxon>Dothideomycetes</taxon>
        <taxon>Dothideomycetidae</taxon>
        <taxon>Mycosphaerellales</taxon>
        <taxon>Mycosphaerellaceae</taxon>
        <taxon>Pseudocercospora</taxon>
    </lineage>
</organism>
<dbReference type="EC" id="3.2.1.4" evidence="3"/>
<dbReference type="GO" id="GO:0008810">
    <property type="term" value="F:cellulase activity"/>
    <property type="evidence" value="ECO:0007669"/>
    <property type="project" value="UniProtKB-EC"/>
</dbReference>
<gene>
    <name evidence="9" type="ORF">HII31_12690</name>
</gene>
<keyword evidence="4 6" id="KW-0378">Hydrolase</keyword>
<dbReference type="InterPro" id="IPR001547">
    <property type="entry name" value="Glyco_hydro_5"/>
</dbReference>
<comment type="similarity">
    <text evidence="2 6">Belongs to the glycosyl hydrolase 5 (cellulase A) family.</text>
</comment>
<keyword evidence="10" id="KW-1185">Reference proteome</keyword>
<protein>
    <recommendedName>
        <fullName evidence="3">cellulase</fullName>
        <ecNumber evidence="3">3.2.1.4</ecNumber>
    </recommendedName>
</protein>
<evidence type="ECO:0000256" key="2">
    <source>
        <dbReference type="ARBA" id="ARBA00005641"/>
    </source>
</evidence>
<feature type="signal peptide" evidence="7">
    <location>
        <begin position="1"/>
        <end position="26"/>
    </location>
</feature>
<comment type="caution">
    <text evidence="9">The sequence shown here is derived from an EMBL/GenBank/DDBJ whole genome shotgun (WGS) entry which is preliminary data.</text>
</comment>
<keyword evidence="7" id="KW-0732">Signal</keyword>
<dbReference type="Proteomes" id="UP000660729">
    <property type="component" value="Unassembled WGS sequence"/>
</dbReference>
<dbReference type="Gene3D" id="3.20.20.80">
    <property type="entry name" value="Glycosidases"/>
    <property type="match status" value="1"/>
</dbReference>
<dbReference type="EMBL" id="JABCIY010000306">
    <property type="protein sequence ID" value="KAF7185817.1"/>
    <property type="molecule type" value="Genomic_DNA"/>
</dbReference>
<proteinExistence type="inferred from homology"/>
<keyword evidence="5 6" id="KW-0326">Glycosidase</keyword>
<evidence type="ECO:0000259" key="8">
    <source>
        <dbReference type="Pfam" id="PF00150"/>
    </source>
</evidence>
<dbReference type="AlphaFoldDB" id="A0A8H6VCQ5"/>
<evidence type="ECO:0000256" key="3">
    <source>
        <dbReference type="ARBA" id="ARBA00012601"/>
    </source>
</evidence>
<evidence type="ECO:0000256" key="7">
    <source>
        <dbReference type="SAM" id="SignalP"/>
    </source>
</evidence>
<reference evidence="9" key="1">
    <citation type="submission" date="2020-04" db="EMBL/GenBank/DDBJ databases">
        <title>Draft genome resource of the tomato pathogen Pseudocercospora fuligena.</title>
        <authorList>
            <person name="Zaccaron A."/>
        </authorList>
    </citation>
    <scope>NUCLEOTIDE SEQUENCE</scope>
    <source>
        <strain evidence="9">PF001</strain>
    </source>
</reference>
<accession>A0A8H6VCQ5</accession>
<dbReference type="OrthoDB" id="5823761at2759"/>
<evidence type="ECO:0000313" key="9">
    <source>
        <dbReference type="EMBL" id="KAF7185817.1"/>
    </source>
</evidence>
<dbReference type="Pfam" id="PF00150">
    <property type="entry name" value="Cellulase"/>
    <property type="match status" value="1"/>
</dbReference>
<feature type="domain" description="Glycoside hydrolase family 5" evidence="8">
    <location>
        <begin position="79"/>
        <end position="341"/>
    </location>
</feature>
<dbReference type="PANTHER" id="PTHR34142:SF1">
    <property type="entry name" value="GLYCOSIDE HYDROLASE FAMILY 5 DOMAIN-CONTAINING PROTEIN"/>
    <property type="match status" value="1"/>
</dbReference>
<comment type="catalytic activity">
    <reaction evidence="1">
        <text>Endohydrolysis of (1-&gt;4)-beta-D-glucosidic linkages in cellulose, lichenin and cereal beta-D-glucans.</text>
        <dbReference type="EC" id="3.2.1.4"/>
    </reaction>
</comment>
<dbReference type="PANTHER" id="PTHR34142">
    <property type="entry name" value="ENDO-BETA-1,4-GLUCANASE A"/>
    <property type="match status" value="1"/>
</dbReference>
<name>A0A8H6VCQ5_9PEZI</name>
<dbReference type="GO" id="GO:0009251">
    <property type="term" value="P:glucan catabolic process"/>
    <property type="evidence" value="ECO:0007669"/>
    <property type="project" value="TreeGrafter"/>
</dbReference>
<evidence type="ECO:0000256" key="6">
    <source>
        <dbReference type="RuleBase" id="RU361153"/>
    </source>
</evidence>
<sequence>MMPKMSLYKCLLQISAFMHLCTPVRTAPTVGGSDLHGVESDLGLYEGELQPRAVQARWPLVGVNQCGLEYGDKHIPGQVGTDYFIPEMSSINQFFNLGHNIIRVPFLMERLLNHDRIDGNFHNVGYLREIGHLVDQITNQGKFAVIVPLNYGRFGGNIIKDLNGFGDFWRSLAGKFAKNDKVIFDIMNEWHDEPMRLVHDLLHHAIVGIRASGASSQAIWIEGACWDNAWAWNQCKGTDGISHDILANLKDPSNKLVYSIHVYMDQDDTGHWLDDCDGKEPLVGINHLRPPTAWLRKHKKVGVIGEFGARPTPNCLKATKIALNYLKKNGGLWQGVLWWNSGSHTKDQPSSIEPGTKGFDMYAKLLAS</sequence>
<evidence type="ECO:0000256" key="4">
    <source>
        <dbReference type="ARBA" id="ARBA00022801"/>
    </source>
</evidence>
<evidence type="ECO:0000256" key="5">
    <source>
        <dbReference type="ARBA" id="ARBA00023295"/>
    </source>
</evidence>
<dbReference type="SUPFAM" id="SSF51445">
    <property type="entry name" value="(Trans)glycosidases"/>
    <property type="match status" value="1"/>
</dbReference>
<evidence type="ECO:0000256" key="1">
    <source>
        <dbReference type="ARBA" id="ARBA00000966"/>
    </source>
</evidence>
<dbReference type="InterPro" id="IPR017853">
    <property type="entry name" value="GH"/>
</dbReference>
<evidence type="ECO:0000313" key="10">
    <source>
        <dbReference type="Proteomes" id="UP000660729"/>
    </source>
</evidence>
<feature type="chain" id="PRO_5034809417" description="cellulase" evidence="7">
    <location>
        <begin position="27"/>
        <end position="368"/>
    </location>
</feature>